<keyword evidence="3" id="KW-1185">Reference proteome</keyword>
<accession>A0A8H6WXI8</accession>
<evidence type="ECO:0000313" key="3">
    <source>
        <dbReference type="Proteomes" id="UP000620124"/>
    </source>
</evidence>
<comment type="caution">
    <text evidence="2">The sequence shown here is derived from an EMBL/GenBank/DDBJ whole genome shotgun (WGS) entry which is preliminary data.</text>
</comment>
<dbReference type="EMBL" id="JACAZI010000033">
    <property type="protein sequence ID" value="KAF7330480.1"/>
    <property type="molecule type" value="Genomic_DNA"/>
</dbReference>
<gene>
    <name evidence="2" type="ORF">MVEN_02487400</name>
</gene>
<sequence>MGPRCGESIARFCLPALLFWRFLIIQCDLMTALRAGTAARICGPIVFLRVKSPRAKPLTFLQNFERSFFIMMAISQCSRTPVRATTGIAGIITSSRDPETDEIKASSVLLAFLQVFERSFSNHDGYIPTLEMSYDGYCTIPPSCQIPAFSARPDPAHQDRNPFHLSILLAARFEADGPIEPCNSEVLEQCQGHPHTMASSIQSATTHRICHNLHRRQRERVVVIATPSPLADILLCYVGPGAKLKLKWTARGDNGGFGGYYVGVTTRNSAEAENSTKIIVLVEIRDECLADTEMVQTARTNRLFDLQF</sequence>
<proteinExistence type="predicted"/>
<evidence type="ECO:0000256" key="1">
    <source>
        <dbReference type="SAM" id="SignalP"/>
    </source>
</evidence>
<feature type="chain" id="PRO_5034673888" evidence="1">
    <location>
        <begin position="39"/>
        <end position="308"/>
    </location>
</feature>
<reference evidence="2" key="1">
    <citation type="submission" date="2020-05" db="EMBL/GenBank/DDBJ databases">
        <title>Mycena genomes resolve the evolution of fungal bioluminescence.</title>
        <authorList>
            <person name="Tsai I.J."/>
        </authorList>
    </citation>
    <scope>NUCLEOTIDE SEQUENCE</scope>
    <source>
        <strain evidence="2">CCC161011</strain>
    </source>
</reference>
<organism evidence="2 3">
    <name type="scientific">Mycena venus</name>
    <dbReference type="NCBI Taxonomy" id="2733690"/>
    <lineage>
        <taxon>Eukaryota</taxon>
        <taxon>Fungi</taxon>
        <taxon>Dikarya</taxon>
        <taxon>Basidiomycota</taxon>
        <taxon>Agaricomycotina</taxon>
        <taxon>Agaricomycetes</taxon>
        <taxon>Agaricomycetidae</taxon>
        <taxon>Agaricales</taxon>
        <taxon>Marasmiineae</taxon>
        <taxon>Mycenaceae</taxon>
        <taxon>Mycena</taxon>
    </lineage>
</organism>
<evidence type="ECO:0000313" key="2">
    <source>
        <dbReference type="EMBL" id="KAF7330480.1"/>
    </source>
</evidence>
<feature type="signal peptide" evidence="1">
    <location>
        <begin position="1"/>
        <end position="38"/>
    </location>
</feature>
<name>A0A8H6WXI8_9AGAR</name>
<protein>
    <submittedName>
        <fullName evidence="2">Uncharacterized protein</fullName>
    </submittedName>
</protein>
<dbReference type="AlphaFoldDB" id="A0A8H6WXI8"/>
<keyword evidence="1" id="KW-0732">Signal</keyword>
<dbReference type="Proteomes" id="UP000620124">
    <property type="component" value="Unassembled WGS sequence"/>
</dbReference>